<dbReference type="NCBIfam" id="TIGR03423">
    <property type="entry name" value="pbp2_mrdA"/>
    <property type="match status" value="1"/>
</dbReference>
<feature type="domain" description="Penicillin-binding protein dimerisation" evidence="16">
    <location>
        <begin position="64"/>
        <end position="235"/>
    </location>
</feature>
<dbReference type="GO" id="GO:0071972">
    <property type="term" value="F:peptidoglycan L,D-transpeptidase activity"/>
    <property type="evidence" value="ECO:0007669"/>
    <property type="project" value="TreeGrafter"/>
</dbReference>
<proteinExistence type="inferred from homology"/>
<dbReference type="GO" id="GO:0009252">
    <property type="term" value="P:peptidoglycan biosynthetic process"/>
    <property type="evidence" value="ECO:0007669"/>
    <property type="project" value="UniProtKB-UniRule"/>
</dbReference>
<keyword evidence="11 14" id="KW-1133">Transmembrane helix</keyword>
<dbReference type="PANTHER" id="PTHR30627">
    <property type="entry name" value="PEPTIDOGLYCAN D,D-TRANSPEPTIDASE"/>
    <property type="match status" value="1"/>
</dbReference>
<comment type="similarity">
    <text evidence="14">Belongs to the transpeptidase family. MrdA subfamily.</text>
</comment>
<keyword evidence="14" id="KW-0479">Metal-binding</keyword>
<dbReference type="EC" id="3.4.16.4" evidence="14"/>
<dbReference type="HAMAP" id="MF_02081">
    <property type="entry name" value="MrdA_transpept"/>
    <property type="match status" value="1"/>
</dbReference>
<dbReference type="GO" id="GO:0006508">
    <property type="term" value="P:proteolysis"/>
    <property type="evidence" value="ECO:0007669"/>
    <property type="project" value="UniProtKB-KW"/>
</dbReference>
<dbReference type="GO" id="GO:0071555">
    <property type="term" value="P:cell wall organization"/>
    <property type="evidence" value="ECO:0007669"/>
    <property type="project" value="UniProtKB-KW"/>
</dbReference>
<keyword evidence="8 14" id="KW-0378">Hydrolase</keyword>
<evidence type="ECO:0000256" key="2">
    <source>
        <dbReference type="ARBA" id="ARBA00004236"/>
    </source>
</evidence>
<evidence type="ECO:0000259" key="15">
    <source>
        <dbReference type="Pfam" id="PF00905"/>
    </source>
</evidence>
<keyword evidence="4 14" id="KW-0997">Cell inner membrane</keyword>
<keyword evidence="12 14" id="KW-0472">Membrane</keyword>
<feature type="domain" description="Penicillin-binding protein transpeptidase" evidence="15">
    <location>
        <begin position="267"/>
        <end position="604"/>
    </location>
</feature>
<dbReference type="InterPro" id="IPR017790">
    <property type="entry name" value="Penicillin-binding_protein_2"/>
</dbReference>
<evidence type="ECO:0000313" key="18">
    <source>
        <dbReference type="Proteomes" id="UP000664303"/>
    </source>
</evidence>
<organism evidence="17 18">
    <name type="scientific">Parahaliea mediterranea</name>
    <dbReference type="NCBI Taxonomy" id="651086"/>
    <lineage>
        <taxon>Bacteria</taxon>
        <taxon>Pseudomonadati</taxon>
        <taxon>Pseudomonadota</taxon>
        <taxon>Gammaproteobacteria</taxon>
        <taxon>Cellvibrionales</taxon>
        <taxon>Halieaceae</taxon>
        <taxon>Parahaliea</taxon>
    </lineage>
</organism>
<feature type="binding site" evidence="14">
    <location>
        <position position="375"/>
    </location>
    <ligand>
        <name>Zn(2+)</name>
        <dbReference type="ChEBI" id="CHEBI:29105"/>
    </ligand>
</feature>
<keyword evidence="14" id="KW-0862">Zinc</keyword>
<evidence type="ECO:0000256" key="1">
    <source>
        <dbReference type="ARBA" id="ARBA00004167"/>
    </source>
</evidence>
<feature type="binding site" evidence="14">
    <location>
        <position position="350"/>
    </location>
    <ligand>
        <name>Zn(2+)</name>
        <dbReference type="ChEBI" id="CHEBI:29105"/>
    </ligand>
</feature>
<feature type="transmembrane region" description="Helical" evidence="14">
    <location>
        <begin position="21"/>
        <end position="41"/>
    </location>
</feature>
<dbReference type="GO" id="GO:0008270">
    <property type="term" value="F:zinc ion binding"/>
    <property type="evidence" value="ECO:0007669"/>
    <property type="project" value="UniProtKB-UniRule"/>
</dbReference>
<keyword evidence="18" id="KW-1185">Reference proteome</keyword>
<dbReference type="InterPro" id="IPR005311">
    <property type="entry name" value="PBP_dimer"/>
</dbReference>
<dbReference type="AlphaFoldDB" id="A0A939DIM5"/>
<dbReference type="PANTHER" id="PTHR30627:SF2">
    <property type="entry name" value="PEPTIDOGLYCAN D,D-TRANSPEPTIDASE MRDA"/>
    <property type="match status" value="1"/>
</dbReference>
<dbReference type="RefSeq" id="WP_206561986.1">
    <property type="nucleotide sequence ID" value="NZ_JAFKCZ010000016.1"/>
</dbReference>
<keyword evidence="7 14" id="KW-0812">Transmembrane</keyword>
<gene>
    <name evidence="14 17" type="primary">mrdA</name>
    <name evidence="17" type="ORF">JYP50_18180</name>
</gene>
<reference evidence="17" key="1">
    <citation type="submission" date="2021-02" db="EMBL/GenBank/DDBJ databases">
        <title>PHA producing bacteria isolated from coastal sediment in Guangdong, Shenzhen.</title>
        <authorList>
            <person name="Zheng W."/>
            <person name="Yu S."/>
            <person name="Huang Y."/>
        </authorList>
    </citation>
    <scope>NUCLEOTIDE SEQUENCE</scope>
    <source>
        <strain evidence="17">TN14-10</strain>
    </source>
</reference>
<keyword evidence="5 14" id="KW-0121">Carboxypeptidase</keyword>
<dbReference type="GO" id="GO:0008658">
    <property type="term" value="F:penicillin binding"/>
    <property type="evidence" value="ECO:0007669"/>
    <property type="project" value="UniProtKB-UniRule"/>
</dbReference>
<dbReference type="SUPFAM" id="SSF56601">
    <property type="entry name" value="beta-lactamase/transpeptidase-like"/>
    <property type="match status" value="1"/>
</dbReference>
<evidence type="ECO:0000313" key="17">
    <source>
        <dbReference type="EMBL" id="MBN7798536.1"/>
    </source>
</evidence>
<comment type="caution">
    <text evidence="17">The sequence shown here is derived from an EMBL/GenBank/DDBJ whole genome shotgun (WGS) entry which is preliminary data.</text>
</comment>
<evidence type="ECO:0000256" key="9">
    <source>
        <dbReference type="ARBA" id="ARBA00022960"/>
    </source>
</evidence>
<evidence type="ECO:0000256" key="8">
    <source>
        <dbReference type="ARBA" id="ARBA00022801"/>
    </source>
</evidence>
<evidence type="ECO:0000259" key="16">
    <source>
        <dbReference type="Pfam" id="PF03717"/>
    </source>
</evidence>
<keyword evidence="6 14" id="KW-0645">Protease</keyword>
<dbReference type="InterPro" id="IPR036138">
    <property type="entry name" value="PBP_dimer_sf"/>
</dbReference>
<dbReference type="InterPro" id="IPR001460">
    <property type="entry name" value="PCN-bd_Tpept"/>
</dbReference>
<keyword evidence="13 14" id="KW-0961">Cell wall biogenesis/degradation</keyword>
<comment type="catalytic activity">
    <reaction evidence="14">
        <text>Preferential cleavage: (Ac)2-L-Lys-D-Ala-|-D-Ala. Also transpeptidation of peptidyl-alanyl moieties that are N-acyl substituents of D-alanine.</text>
        <dbReference type="EC" id="3.4.16.4"/>
    </reaction>
</comment>
<evidence type="ECO:0000256" key="7">
    <source>
        <dbReference type="ARBA" id="ARBA00022692"/>
    </source>
</evidence>
<evidence type="ECO:0000256" key="10">
    <source>
        <dbReference type="ARBA" id="ARBA00022984"/>
    </source>
</evidence>
<dbReference type="SUPFAM" id="SSF56519">
    <property type="entry name" value="Penicillin binding protein dimerisation domain"/>
    <property type="match status" value="1"/>
</dbReference>
<feature type="active site" description="Acyl-ester intermediate" evidence="14">
    <location>
        <position position="326"/>
    </location>
</feature>
<evidence type="ECO:0000256" key="6">
    <source>
        <dbReference type="ARBA" id="ARBA00022670"/>
    </source>
</evidence>
<keyword evidence="9 14" id="KW-0133">Cell shape</keyword>
<dbReference type="Pfam" id="PF00905">
    <property type="entry name" value="Transpeptidase"/>
    <property type="match status" value="1"/>
</dbReference>
<dbReference type="GO" id="GO:0008360">
    <property type="term" value="P:regulation of cell shape"/>
    <property type="evidence" value="ECO:0007669"/>
    <property type="project" value="UniProtKB-KW"/>
</dbReference>
<keyword evidence="3 14" id="KW-1003">Cell membrane</keyword>
<evidence type="ECO:0000256" key="11">
    <source>
        <dbReference type="ARBA" id="ARBA00022989"/>
    </source>
</evidence>
<dbReference type="EMBL" id="JAFKCZ010000016">
    <property type="protein sequence ID" value="MBN7798536.1"/>
    <property type="molecule type" value="Genomic_DNA"/>
</dbReference>
<evidence type="ECO:0000256" key="3">
    <source>
        <dbReference type="ARBA" id="ARBA00022475"/>
    </source>
</evidence>
<dbReference type="Proteomes" id="UP000664303">
    <property type="component" value="Unassembled WGS sequence"/>
</dbReference>
<sequence length="623" mass="68991">MPQHIALKDPHREARIYSARTVTAIFIVLGLMAVILARYYALQITEYETYRTQSERNRVQLQPLPPKRGLIYDRNGVLLADNRPSHLLSVVVERSPDLEHTLDELRKLVPISESDLENFYDKKARRRPYEPVPLRFRLTEAERAILAVNRHRLPGVTVDAQLLRHYPHGALFSHAVGYVGRINEREAFELDASDYRGTFHVGKVGVEKFYEDTLHGDVGYQNVETNAHGRVLRVLERYDPTPGADLTLHLDIALQRTAHEALGEQRGAVVAMDPKSGGVLALVSTPGFDTNLFVNGISSADYGALRDSPDVPLFNRAVQGQYPPGSTIKPLMALAGLESGLVTPEYTVPDPGWYRLPGDSRRYRDWILKIRGTGHAPRVDLEMAVEESCDVYFYDLARRLTIDGMYEYLHPFGLGERTGIDTTNERRGVLPSTRWKRDNMNQAWYPGETLSAGIGQGYMLATPVQLAVAVTALASEGRHFSPRLVKSVDGEAVPAPELAPVAATADHWQVVQAAMREVVHGKRGSARRIAKGIEYEMAGKTGTAQVIGIAQGEIYREEEVAERHRNHGLFIAFAPYEDPTIAVAVIVENGGGSSAAYPIARRVIDTWLLGEEIAAVAATGEAG</sequence>
<name>A0A939DIM5_9GAMM</name>
<comment type="function">
    <text evidence="14">Catalyzes cross-linking of the peptidoglycan cell wall.</text>
</comment>
<evidence type="ECO:0000256" key="13">
    <source>
        <dbReference type="ARBA" id="ARBA00023316"/>
    </source>
</evidence>
<protein>
    <recommendedName>
        <fullName evidence="14">Peptidoglycan D,D-transpeptidase MrdA</fullName>
        <ecNumber evidence="14">3.4.16.4</ecNumber>
    </recommendedName>
    <alternativeName>
        <fullName evidence="14">Penicillin-binding protein 2</fullName>
        <shortName evidence="14">PBP-2</shortName>
    </alternativeName>
</protein>
<dbReference type="Gene3D" id="3.90.1310.10">
    <property type="entry name" value="Penicillin-binding protein 2a (Domain 2)"/>
    <property type="match status" value="1"/>
</dbReference>
<dbReference type="GO" id="GO:0005886">
    <property type="term" value="C:plasma membrane"/>
    <property type="evidence" value="ECO:0007669"/>
    <property type="project" value="UniProtKB-SubCell"/>
</dbReference>
<accession>A0A939DIM5</accession>
<feature type="binding site" evidence="14">
    <location>
        <position position="389"/>
    </location>
    <ligand>
        <name>Zn(2+)</name>
        <dbReference type="ChEBI" id="CHEBI:29105"/>
    </ligand>
</feature>
<dbReference type="InterPro" id="IPR050515">
    <property type="entry name" value="Beta-lactam/transpept"/>
</dbReference>
<evidence type="ECO:0000256" key="5">
    <source>
        <dbReference type="ARBA" id="ARBA00022645"/>
    </source>
</evidence>
<comment type="pathway">
    <text evidence="14">Cell wall biogenesis; peptidoglycan biosynthesis.</text>
</comment>
<evidence type="ECO:0000256" key="4">
    <source>
        <dbReference type="ARBA" id="ARBA00022519"/>
    </source>
</evidence>
<evidence type="ECO:0000256" key="14">
    <source>
        <dbReference type="HAMAP-Rule" id="MF_02081"/>
    </source>
</evidence>
<comment type="subcellular location">
    <subcellularLocation>
        <location evidence="14">Cell inner membrane</location>
        <topology evidence="14">Single-pass membrane protein</topology>
    </subcellularLocation>
    <subcellularLocation>
        <location evidence="2">Cell membrane</location>
    </subcellularLocation>
    <subcellularLocation>
        <location evidence="1">Membrane</location>
        <topology evidence="1">Single-pass membrane protein</topology>
    </subcellularLocation>
</comment>
<evidence type="ECO:0000256" key="12">
    <source>
        <dbReference type="ARBA" id="ARBA00023136"/>
    </source>
</evidence>
<dbReference type="Gene3D" id="3.40.710.10">
    <property type="entry name" value="DD-peptidase/beta-lactamase superfamily"/>
    <property type="match status" value="1"/>
</dbReference>
<comment type="cofactor">
    <cofactor evidence="14">
        <name>Zn(2+)</name>
        <dbReference type="ChEBI" id="CHEBI:29105"/>
    </cofactor>
    <text evidence="14">Binds one Zn(2+) ion per subunit.</text>
</comment>
<dbReference type="Gene3D" id="3.30.1390.30">
    <property type="entry name" value="Penicillin-binding protein 2a, domain 3"/>
    <property type="match status" value="1"/>
</dbReference>
<keyword evidence="10 14" id="KW-0573">Peptidoglycan synthesis</keyword>
<dbReference type="GO" id="GO:0009002">
    <property type="term" value="F:serine-type D-Ala-D-Ala carboxypeptidase activity"/>
    <property type="evidence" value="ECO:0007669"/>
    <property type="project" value="UniProtKB-UniRule"/>
</dbReference>
<feature type="binding site" evidence="14">
    <location>
        <position position="365"/>
    </location>
    <ligand>
        <name>Zn(2+)</name>
        <dbReference type="ChEBI" id="CHEBI:29105"/>
    </ligand>
</feature>
<dbReference type="Pfam" id="PF03717">
    <property type="entry name" value="PBP_dimer"/>
    <property type="match status" value="1"/>
</dbReference>
<dbReference type="InterPro" id="IPR012338">
    <property type="entry name" value="Beta-lactam/transpept-like"/>
</dbReference>